<dbReference type="EMBL" id="VSSQ01124501">
    <property type="protein sequence ID" value="MPN55360.1"/>
    <property type="molecule type" value="Genomic_DNA"/>
</dbReference>
<accession>A0A645IWT3</accession>
<proteinExistence type="predicted"/>
<dbReference type="AlphaFoldDB" id="A0A645IWT3"/>
<evidence type="ECO:0000313" key="1">
    <source>
        <dbReference type="EMBL" id="MPN55360.1"/>
    </source>
</evidence>
<reference evidence="1" key="1">
    <citation type="submission" date="2019-08" db="EMBL/GenBank/DDBJ databases">
        <authorList>
            <person name="Kucharzyk K."/>
            <person name="Murdoch R.W."/>
            <person name="Higgins S."/>
            <person name="Loffler F."/>
        </authorList>
    </citation>
    <scope>NUCLEOTIDE SEQUENCE</scope>
</reference>
<gene>
    <name evidence="1" type="ORF">SDC9_203042</name>
</gene>
<organism evidence="1">
    <name type="scientific">bioreactor metagenome</name>
    <dbReference type="NCBI Taxonomy" id="1076179"/>
    <lineage>
        <taxon>unclassified sequences</taxon>
        <taxon>metagenomes</taxon>
        <taxon>ecological metagenomes</taxon>
    </lineage>
</organism>
<sequence length="95" mass="9953">MAASLPLFSVIFRSLAPFTVITASNLSDALAVRAVFAVTPISVKVGVVDSNFSLASYQPIKSKPLLGTAVKAAFWPAKTILSARSETPISVTETV</sequence>
<comment type="caution">
    <text evidence="1">The sequence shown here is derived from an EMBL/GenBank/DDBJ whole genome shotgun (WGS) entry which is preliminary data.</text>
</comment>
<name>A0A645IWT3_9ZZZZ</name>
<protein>
    <submittedName>
        <fullName evidence="1">Uncharacterized protein</fullName>
    </submittedName>
</protein>